<proteinExistence type="predicted"/>
<dbReference type="InterPro" id="IPR034604">
    <property type="entry name" value="SRRP53"/>
</dbReference>
<gene>
    <name evidence="2" type="ORF">TAV2_LOCUS18302</name>
</gene>
<dbReference type="GO" id="GO:0005634">
    <property type="term" value="C:nucleus"/>
    <property type="evidence" value="ECO:0007669"/>
    <property type="project" value="TreeGrafter"/>
</dbReference>
<feature type="compositionally biased region" description="Basic and acidic residues" evidence="1">
    <location>
        <begin position="125"/>
        <end position="137"/>
    </location>
</feature>
<dbReference type="PANTHER" id="PTHR31968:SF4">
    <property type="entry name" value="SERINE_ARGININE-RELATED PROTEIN 53"/>
    <property type="match status" value="1"/>
</dbReference>
<feature type="region of interest" description="Disordered" evidence="1">
    <location>
        <begin position="56"/>
        <end position="169"/>
    </location>
</feature>
<dbReference type="GO" id="GO:0000380">
    <property type="term" value="P:alternative mRNA splicing, via spliceosome"/>
    <property type="evidence" value="ECO:0007669"/>
    <property type="project" value="InterPro"/>
</dbReference>
<evidence type="ECO:0000256" key="1">
    <source>
        <dbReference type="SAM" id="MobiDB-lite"/>
    </source>
</evidence>
<name>A0AAU9SJU7_THLAR</name>
<feature type="compositionally biased region" description="Basic and acidic residues" evidence="1">
    <location>
        <begin position="156"/>
        <end position="169"/>
    </location>
</feature>
<dbReference type="GO" id="GO:0005737">
    <property type="term" value="C:cytoplasm"/>
    <property type="evidence" value="ECO:0007669"/>
    <property type="project" value="TreeGrafter"/>
</dbReference>
<evidence type="ECO:0008006" key="4">
    <source>
        <dbReference type="Google" id="ProtNLM"/>
    </source>
</evidence>
<feature type="compositionally biased region" description="Polar residues" evidence="1">
    <location>
        <begin position="356"/>
        <end position="365"/>
    </location>
</feature>
<feature type="compositionally biased region" description="Polar residues" evidence="1">
    <location>
        <begin position="56"/>
        <end position="65"/>
    </location>
</feature>
<dbReference type="EMBL" id="OU466861">
    <property type="protein sequence ID" value="CAH2064928.1"/>
    <property type="molecule type" value="Genomic_DNA"/>
</dbReference>
<feature type="compositionally biased region" description="Basic and acidic residues" evidence="1">
    <location>
        <begin position="70"/>
        <end position="116"/>
    </location>
</feature>
<dbReference type="AlphaFoldDB" id="A0AAU9SJU7"/>
<dbReference type="Proteomes" id="UP000836841">
    <property type="component" value="Chromosome 5"/>
</dbReference>
<protein>
    <recommendedName>
        <fullName evidence="4">Suppressor of white apricot N-terminal domain-containing protein</fullName>
    </recommendedName>
</protein>
<organism evidence="2 3">
    <name type="scientific">Thlaspi arvense</name>
    <name type="common">Field penny-cress</name>
    <dbReference type="NCBI Taxonomy" id="13288"/>
    <lineage>
        <taxon>Eukaryota</taxon>
        <taxon>Viridiplantae</taxon>
        <taxon>Streptophyta</taxon>
        <taxon>Embryophyta</taxon>
        <taxon>Tracheophyta</taxon>
        <taxon>Spermatophyta</taxon>
        <taxon>Magnoliopsida</taxon>
        <taxon>eudicotyledons</taxon>
        <taxon>Gunneridae</taxon>
        <taxon>Pentapetalae</taxon>
        <taxon>rosids</taxon>
        <taxon>malvids</taxon>
        <taxon>Brassicales</taxon>
        <taxon>Brassicaceae</taxon>
        <taxon>Thlaspideae</taxon>
        <taxon>Thlaspi</taxon>
    </lineage>
</organism>
<reference evidence="2 3" key="1">
    <citation type="submission" date="2022-03" db="EMBL/GenBank/DDBJ databases">
        <authorList>
            <person name="Nunn A."/>
            <person name="Chopra R."/>
            <person name="Nunn A."/>
            <person name="Contreras Garrido A."/>
        </authorList>
    </citation>
    <scope>NUCLEOTIDE SEQUENCE [LARGE SCALE GENOMIC DNA]</scope>
</reference>
<accession>A0AAU9SJU7</accession>
<evidence type="ECO:0000313" key="2">
    <source>
        <dbReference type="EMBL" id="CAH2064928.1"/>
    </source>
</evidence>
<keyword evidence="3" id="KW-1185">Reference proteome</keyword>
<feature type="region of interest" description="Disordered" evidence="1">
    <location>
        <begin position="349"/>
        <end position="385"/>
    </location>
</feature>
<evidence type="ECO:0000313" key="3">
    <source>
        <dbReference type="Proteomes" id="UP000836841"/>
    </source>
</evidence>
<sequence>MEEEKAAAYYDELTRKGEGAARFKQGLGFSSGANTVPARGSAIASSSSFINQFVKASSNPKSTENNENDSEIRSIRDKSKKKKPEDQQYLRVPERSYRESSERRRYRSRERDERERGYRRRSRSRSAERRSRYERDRERRRRRSRSRSSSPRRERRRSEDERRGRRGEDVKEKKIDYSRLIKGYDDMSAAEKVKAKMKLQLDETGDCVGVFWICLSSVSLGIEDAMYVTLLLLRDDFPELFPICKSKPYSVFSDLDLHSNCASEKDTSKGAGWERFEFDKYAPLDDEEVEEGTDDDAALVKRMGQSFRFNAIEAKREEQLKAAHDEAMFGVPTGQTLTANTEDDVLETSNVKDVEGESNNGTASLLSEKVLAKQQGSWRDRARKS</sequence>
<dbReference type="PANTHER" id="PTHR31968">
    <property type="entry name" value="SERINE/ARGININE-RELATED PROTEIN 53"/>
    <property type="match status" value="1"/>
</dbReference>